<dbReference type="GO" id="GO:0032259">
    <property type="term" value="P:methylation"/>
    <property type="evidence" value="ECO:0007669"/>
    <property type="project" value="UniProtKB-KW"/>
</dbReference>
<dbReference type="Proteomes" id="UP001501588">
    <property type="component" value="Unassembled WGS sequence"/>
</dbReference>
<name>A0ABP3PZX7_9PROT</name>
<dbReference type="InterPro" id="IPR029063">
    <property type="entry name" value="SAM-dependent_MTases_sf"/>
</dbReference>
<evidence type="ECO:0000259" key="1">
    <source>
        <dbReference type="Pfam" id="PF13649"/>
    </source>
</evidence>
<accession>A0ABP3PZX7</accession>
<dbReference type="InterPro" id="IPR041698">
    <property type="entry name" value="Methyltransf_25"/>
</dbReference>
<dbReference type="EMBL" id="BAAAFZ010000015">
    <property type="protein sequence ID" value="GAA0578241.1"/>
    <property type="molecule type" value="Genomic_DNA"/>
</dbReference>
<sequence>MACEAERIIGLYRRHARAWAEDRGTTLLEGAWLDRFLALLPPGAAVLDIGCGSAEPIGRYLIENGHAVTGIDSAPEMIGLCRERFPRGDWRAADMRALSLGRAFGGLLAWDSFFHLRPGDQRRMFPVFRSHAAPGAALMFTSGPAHGVAMVQFRGEPLYHASLDAAEYRALLAANGFEVAAHAVEDPACGGHTVWLARLG</sequence>
<comment type="caution">
    <text evidence="2">The sequence shown here is derived from an EMBL/GenBank/DDBJ whole genome shotgun (WGS) entry which is preliminary data.</text>
</comment>
<feature type="domain" description="Methyltransferase" evidence="1">
    <location>
        <begin position="46"/>
        <end position="135"/>
    </location>
</feature>
<protein>
    <submittedName>
        <fullName evidence="2">Class I SAM-dependent methyltransferase</fullName>
    </submittedName>
</protein>
<dbReference type="GO" id="GO:0008168">
    <property type="term" value="F:methyltransferase activity"/>
    <property type="evidence" value="ECO:0007669"/>
    <property type="project" value="UniProtKB-KW"/>
</dbReference>
<dbReference type="CDD" id="cd02440">
    <property type="entry name" value="AdoMet_MTases"/>
    <property type="match status" value="1"/>
</dbReference>
<dbReference type="SUPFAM" id="SSF53335">
    <property type="entry name" value="S-adenosyl-L-methionine-dependent methyltransferases"/>
    <property type="match status" value="1"/>
</dbReference>
<gene>
    <name evidence="2" type="ORF">GCM10009416_16000</name>
</gene>
<keyword evidence="3" id="KW-1185">Reference proteome</keyword>
<keyword evidence="2" id="KW-0808">Transferase</keyword>
<evidence type="ECO:0000313" key="3">
    <source>
        <dbReference type="Proteomes" id="UP001501588"/>
    </source>
</evidence>
<dbReference type="RefSeq" id="WP_343894687.1">
    <property type="nucleotide sequence ID" value="NZ_BAAAFZ010000015.1"/>
</dbReference>
<dbReference type="Pfam" id="PF13649">
    <property type="entry name" value="Methyltransf_25"/>
    <property type="match status" value="1"/>
</dbReference>
<reference evidence="3" key="1">
    <citation type="journal article" date="2019" name="Int. J. Syst. Evol. Microbiol.">
        <title>The Global Catalogue of Microorganisms (GCM) 10K type strain sequencing project: providing services to taxonomists for standard genome sequencing and annotation.</title>
        <authorList>
            <consortium name="The Broad Institute Genomics Platform"/>
            <consortium name="The Broad Institute Genome Sequencing Center for Infectious Disease"/>
            <person name="Wu L."/>
            <person name="Ma J."/>
        </authorList>
    </citation>
    <scope>NUCLEOTIDE SEQUENCE [LARGE SCALE GENOMIC DNA]</scope>
    <source>
        <strain evidence="3">JCM 9933</strain>
    </source>
</reference>
<dbReference type="Gene3D" id="3.40.50.150">
    <property type="entry name" value="Vaccinia Virus protein VP39"/>
    <property type="match status" value="1"/>
</dbReference>
<keyword evidence="2" id="KW-0489">Methyltransferase</keyword>
<proteinExistence type="predicted"/>
<organism evidence="2 3">
    <name type="scientific">Craurococcus roseus</name>
    <dbReference type="NCBI Taxonomy" id="77585"/>
    <lineage>
        <taxon>Bacteria</taxon>
        <taxon>Pseudomonadati</taxon>
        <taxon>Pseudomonadota</taxon>
        <taxon>Alphaproteobacteria</taxon>
        <taxon>Acetobacterales</taxon>
        <taxon>Acetobacteraceae</taxon>
        <taxon>Craurococcus</taxon>
    </lineage>
</organism>
<evidence type="ECO:0000313" key="2">
    <source>
        <dbReference type="EMBL" id="GAA0578241.1"/>
    </source>
</evidence>